<keyword evidence="4" id="KW-1185">Reference proteome</keyword>
<evidence type="ECO:0000313" key="4">
    <source>
        <dbReference type="Proteomes" id="UP000766336"/>
    </source>
</evidence>
<comment type="caution">
    <text evidence="3">The sequence shown here is derived from an EMBL/GenBank/DDBJ whole genome shotgun (WGS) entry which is preliminary data.</text>
</comment>
<accession>A0ABS5QKY6</accession>
<dbReference type="Gene3D" id="1.10.260.40">
    <property type="entry name" value="lambda repressor-like DNA-binding domains"/>
    <property type="match status" value="1"/>
</dbReference>
<dbReference type="RefSeq" id="WP_213672035.1">
    <property type="nucleotide sequence ID" value="NZ_JAHCDA010000004.1"/>
</dbReference>
<feature type="region of interest" description="Disordered" evidence="1">
    <location>
        <begin position="157"/>
        <end position="195"/>
    </location>
</feature>
<feature type="domain" description="HTH cro/C1-type" evidence="2">
    <location>
        <begin position="24"/>
        <end position="78"/>
    </location>
</feature>
<evidence type="ECO:0000259" key="2">
    <source>
        <dbReference type="PROSITE" id="PS50943"/>
    </source>
</evidence>
<gene>
    <name evidence="3" type="ORF">KHU32_20570</name>
</gene>
<dbReference type="SUPFAM" id="SSF47413">
    <property type="entry name" value="lambda repressor-like DNA-binding domains"/>
    <property type="match status" value="1"/>
</dbReference>
<reference evidence="3 4" key="1">
    <citation type="submission" date="2021-05" db="EMBL/GenBank/DDBJ databases">
        <title>Roseococcus sp. XZZS9, whole genome shotgun sequencing project.</title>
        <authorList>
            <person name="Zhao G."/>
            <person name="Shen L."/>
        </authorList>
    </citation>
    <scope>NUCLEOTIDE SEQUENCE [LARGE SCALE GENOMIC DNA]</scope>
    <source>
        <strain evidence="3 4">XZZS9</strain>
    </source>
</reference>
<dbReference type="EMBL" id="JAHCDA010000004">
    <property type="protein sequence ID" value="MBS7813348.1"/>
    <property type="molecule type" value="Genomic_DNA"/>
</dbReference>
<proteinExistence type="predicted"/>
<organism evidence="3 4">
    <name type="scientific">Roseococcus pinisoli</name>
    <dbReference type="NCBI Taxonomy" id="2835040"/>
    <lineage>
        <taxon>Bacteria</taxon>
        <taxon>Pseudomonadati</taxon>
        <taxon>Pseudomonadota</taxon>
        <taxon>Alphaproteobacteria</taxon>
        <taxon>Acetobacterales</taxon>
        <taxon>Roseomonadaceae</taxon>
        <taxon>Roseococcus</taxon>
    </lineage>
</organism>
<evidence type="ECO:0000313" key="3">
    <source>
        <dbReference type="EMBL" id="MBS7813348.1"/>
    </source>
</evidence>
<name>A0ABS5QKY6_9PROT</name>
<dbReference type="SMART" id="SM00530">
    <property type="entry name" value="HTH_XRE"/>
    <property type="match status" value="1"/>
</dbReference>
<feature type="compositionally biased region" description="Low complexity" evidence="1">
    <location>
        <begin position="157"/>
        <end position="166"/>
    </location>
</feature>
<dbReference type="Pfam" id="PF13560">
    <property type="entry name" value="HTH_31"/>
    <property type="match status" value="1"/>
</dbReference>
<dbReference type="PROSITE" id="PS50943">
    <property type="entry name" value="HTH_CROC1"/>
    <property type="match status" value="1"/>
</dbReference>
<dbReference type="InterPro" id="IPR001387">
    <property type="entry name" value="Cro/C1-type_HTH"/>
</dbReference>
<sequence>MVAKKLREPPVSADAADLALGVRLRQIRESRRISRRVVATGLGVSPQQIEKYETGLTRLSIGRLLRFAAVLDIAPAALLTHLQPESGEGSLGPDDPVFADACAAFGHLARIHDPALRHAMLDVLAVLAAQGGQPPRSSTTSGVEALAAMIPERRAPARVPVATAPASRQKGTATNLFNLPGHRRYREPEPEDTIS</sequence>
<dbReference type="InterPro" id="IPR010982">
    <property type="entry name" value="Lambda_DNA-bd_dom_sf"/>
</dbReference>
<evidence type="ECO:0000256" key="1">
    <source>
        <dbReference type="SAM" id="MobiDB-lite"/>
    </source>
</evidence>
<dbReference type="Proteomes" id="UP000766336">
    <property type="component" value="Unassembled WGS sequence"/>
</dbReference>
<protein>
    <submittedName>
        <fullName evidence="3">Helix-turn-helix transcriptional regulator</fullName>
    </submittedName>
</protein>
<dbReference type="CDD" id="cd00093">
    <property type="entry name" value="HTH_XRE"/>
    <property type="match status" value="1"/>
</dbReference>